<comment type="similarity">
    <text evidence="2">Belongs to the binding-protein-dependent transport system permease family. FecCD subfamily.</text>
</comment>
<dbReference type="Pfam" id="PF01032">
    <property type="entry name" value="FecCD"/>
    <property type="match status" value="1"/>
</dbReference>
<keyword evidence="6 8" id="KW-1133">Transmembrane helix</keyword>
<accession>A0A3B0MCK2</accession>
<feature type="transmembrane region" description="Helical" evidence="8">
    <location>
        <begin position="207"/>
        <end position="227"/>
    </location>
</feature>
<reference evidence="9" key="1">
    <citation type="submission" date="2018-04" db="EMBL/GenBank/DDBJ databases">
        <authorList>
            <person name="Go L.Y."/>
            <person name="Mitchell J.A."/>
        </authorList>
    </citation>
    <scope>NUCLEOTIDE SEQUENCE</scope>
    <source>
        <strain evidence="9">ARTV</strain>
    </source>
</reference>
<keyword evidence="4" id="KW-1003">Cell membrane</keyword>
<evidence type="ECO:0000256" key="5">
    <source>
        <dbReference type="ARBA" id="ARBA00022692"/>
    </source>
</evidence>
<dbReference type="AlphaFoldDB" id="A0A3B0MCK2"/>
<feature type="transmembrane region" description="Helical" evidence="8">
    <location>
        <begin position="77"/>
        <end position="99"/>
    </location>
</feature>
<evidence type="ECO:0000256" key="2">
    <source>
        <dbReference type="ARBA" id="ARBA00007935"/>
    </source>
</evidence>
<evidence type="ECO:0000256" key="1">
    <source>
        <dbReference type="ARBA" id="ARBA00004651"/>
    </source>
</evidence>
<evidence type="ECO:0000256" key="6">
    <source>
        <dbReference type="ARBA" id="ARBA00022989"/>
    </source>
</evidence>
<dbReference type="CDD" id="cd06550">
    <property type="entry name" value="TM_ABC_iron-siderophores_like"/>
    <property type="match status" value="1"/>
</dbReference>
<dbReference type="GO" id="GO:0033214">
    <property type="term" value="P:siderophore-iron import into cell"/>
    <property type="evidence" value="ECO:0007669"/>
    <property type="project" value="TreeGrafter"/>
</dbReference>
<dbReference type="PANTHER" id="PTHR30472">
    <property type="entry name" value="FERRIC ENTEROBACTIN TRANSPORT SYSTEM PERMEASE PROTEIN"/>
    <property type="match status" value="1"/>
</dbReference>
<comment type="subcellular location">
    <subcellularLocation>
        <location evidence="1">Cell membrane</location>
        <topology evidence="1">Multi-pass membrane protein</topology>
    </subcellularLocation>
</comment>
<dbReference type="InterPro" id="IPR037294">
    <property type="entry name" value="ABC_BtuC-like"/>
</dbReference>
<name>A0A3B0MCK2_9GAMM</name>
<dbReference type="GO" id="GO:0005886">
    <property type="term" value="C:plasma membrane"/>
    <property type="evidence" value="ECO:0007669"/>
    <property type="project" value="UniProtKB-SubCell"/>
</dbReference>
<organism evidence="9">
    <name type="scientific">Arsenophonus endosymbiont of Trialeurodes vaporariorum</name>
    <dbReference type="NCBI Taxonomy" id="235567"/>
    <lineage>
        <taxon>Bacteria</taxon>
        <taxon>Pseudomonadati</taxon>
        <taxon>Pseudomonadota</taxon>
        <taxon>Gammaproteobacteria</taxon>
        <taxon>Enterobacterales</taxon>
        <taxon>Morganellaceae</taxon>
        <taxon>Arsenophonus</taxon>
    </lineage>
</organism>
<feature type="transmembrane region" description="Helical" evidence="8">
    <location>
        <begin position="292"/>
        <end position="316"/>
    </location>
</feature>
<feature type="transmembrane region" description="Helical" evidence="8">
    <location>
        <begin position="165"/>
        <end position="186"/>
    </location>
</feature>
<dbReference type="EMBL" id="UFQR01000004">
    <property type="protein sequence ID" value="SSW95377.1"/>
    <property type="molecule type" value="Genomic_DNA"/>
</dbReference>
<keyword evidence="5 8" id="KW-0812">Transmembrane</keyword>
<evidence type="ECO:0000256" key="3">
    <source>
        <dbReference type="ARBA" id="ARBA00022448"/>
    </source>
</evidence>
<feature type="transmembrane region" description="Helical" evidence="8">
    <location>
        <begin position="136"/>
        <end position="153"/>
    </location>
</feature>
<proteinExistence type="inferred from homology"/>
<gene>
    <name evidence="9" type="primary">yfhA</name>
    <name evidence="9" type="ORF">ARTV_1235</name>
</gene>
<evidence type="ECO:0000256" key="7">
    <source>
        <dbReference type="ARBA" id="ARBA00023136"/>
    </source>
</evidence>
<feature type="transmembrane region" description="Helical" evidence="8">
    <location>
        <begin position="322"/>
        <end position="341"/>
    </location>
</feature>
<protein>
    <submittedName>
        <fullName evidence="9">Putative siderophore transport system permease protein YfhA</fullName>
    </submittedName>
</protein>
<dbReference type="SUPFAM" id="SSF81345">
    <property type="entry name" value="ABC transporter involved in vitamin B12 uptake, BtuC"/>
    <property type="match status" value="1"/>
</dbReference>
<sequence>MMQIKLSANQTGTKTFGIGNIRFIAPAWQTSSRILFLFLLLVLFLYLILAFGREGIDNPWLEMNTRYQQFILSQIRLPRALVAIGAGMTLALSGALFQITTRNALGSPDIIGINAGAAVGIMVALLFWPGILPIPVRALIGAVVAVLLVYVANGAVNGEIQTAKIVLSGIAVAALCMALVDFAISNTRIEHAQQIRSLLSGSLANRGWQDVVLISSMLVFMPILFWLGKQLNYISLGNDIAITLGVPVRLVQIISILLAIIFATLSVLVVGPVAFVALAAPQIALRLILHKGVALFCSMLVGALLMLSADFITLILPTPGRLTVGLVTAVIGGIYLMYLLYMKFRRIG</sequence>
<evidence type="ECO:0000256" key="4">
    <source>
        <dbReference type="ARBA" id="ARBA00022475"/>
    </source>
</evidence>
<dbReference type="Gene3D" id="1.10.3470.10">
    <property type="entry name" value="ABC transporter involved in vitamin B12 uptake, BtuC"/>
    <property type="match status" value="1"/>
</dbReference>
<keyword evidence="7 8" id="KW-0472">Membrane</keyword>
<feature type="transmembrane region" description="Helical" evidence="8">
    <location>
        <begin position="34"/>
        <end position="56"/>
    </location>
</feature>
<feature type="transmembrane region" description="Helical" evidence="8">
    <location>
        <begin position="253"/>
        <end position="280"/>
    </location>
</feature>
<feature type="transmembrane region" description="Helical" evidence="8">
    <location>
        <begin position="111"/>
        <end position="129"/>
    </location>
</feature>
<evidence type="ECO:0000313" key="9">
    <source>
        <dbReference type="EMBL" id="SSW95377.1"/>
    </source>
</evidence>
<dbReference type="InterPro" id="IPR000522">
    <property type="entry name" value="ABC_transptr_permease_BtuC"/>
</dbReference>
<dbReference type="PANTHER" id="PTHR30472:SF24">
    <property type="entry name" value="FERRIC ENTEROBACTIN TRANSPORT SYSTEM PERMEASE PROTEIN FEPG"/>
    <property type="match status" value="1"/>
</dbReference>
<keyword evidence="3" id="KW-0813">Transport</keyword>
<evidence type="ECO:0000256" key="8">
    <source>
        <dbReference type="SAM" id="Phobius"/>
    </source>
</evidence>
<dbReference type="GO" id="GO:0022857">
    <property type="term" value="F:transmembrane transporter activity"/>
    <property type="evidence" value="ECO:0007669"/>
    <property type="project" value="InterPro"/>
</dbReference>